<protein>
    <submittedName>
        <fullName evidence="1">Uncharacterized protein</fullName>
    </submittedName>
</protein>
<accession>A0ABQ7HXR3</accession>
<reference evidence="1 2" key="1">
    <citation type="submission" date="2019-01" db="EMBL/GenBank/DDBJ databases">
        <title>Genomes sequencing and comparative genomics of infectious freshwater microsporidia, Cucumispora dikerogammari and Thelohania contejeani.</title>
        <authorList>
            <person name="Cormier A."/>
            <person name="Giraud I."/>
            <person name="Wattier R."/>
            <person name="Teixeira M."/>
            <person name="Grandjean F."/>
            <person name="Rigaud T."/>
            <person name="Cordaux R."/>
        </authorList>
    </citation>
    <scope>NUCLEOTIDE SEQUENCE [LARGE SCALE GENOMIC DNA]</scope>
    <source>
        <strain evidence="1">T1</strain>
        <tissue evidence="1">Spores</tissue>
    </source>
</reference>
<evidence type="ECO:0000313" key="2">
    <source>
        <dbReference type="Proteomes" id="UP001516464"/>
    </source>
</evidence>
<evidence type="ECO:0000313" key="1">
    <source>
        <dbReference type="EMBL" id="KAF7682971.1"/>
    </source>
</evidence>
<comment type="caution">
    <text evidence="1">The sequence shown here is derived from an EMBL/GenBank/DDBJ whole genome shotgun (WGS) entry which is preliminary data.</text>
</comment>
<feature type="non-terminal residue" evidence="1">
    <location>
        <position position="251"/>
    </location>
</feature>
<sequence>MAVSEIIASNQVQPSSRMIVLRSILDSVDSALEEWPRDLTKAVRTRSGRMPCGVWKKGRDFFCGKFSCEVSEEVFKRRAHTIKRNPLKATTHKPKKKIKLLNSLSPTFTIKAVSIHQELKTLFHNQMKMNASITGFQRTRKVPEAKIDKKLLFSLNQIAGEYMVTNPPKTMCEVARILQTVQWCYQEASLKPKLPSNWKQSIENKISALNNSIELLKKAKDRSKLSGIEIKAAKQVMKRFNLTLEKPHDVM</sequence>
<dbReference type="Proteomes" id="UP001516464">
    <property type="component" value="Unassembled WGS sequence"/>
</dbReference>
<name>A0ABQ7HXR3_9MICR</name>
<gene>
    <name evidence="1" type="ORF">TCON_1821</name>
</gene>
<organism evidence="1 2">
    <name type="scientific">Astathelohania contejeani</name>
    <dbReference type="NCBI Taxonomy" id="164912"/>
    <lineage>
        <taxon>Eukaryota</taxon>
        <taxon>Fungi</taxon>
        <taxon>Fungi incertae sedis</taxon>
        <taxon>Microsporidia</taxon>
        <taxon>Astathelohaniidae</taxon>
        <taxon>Astathelohania</taxon>
    </lineage>
</organism>
<dbReference type="EMBL" id="SBIQ01000149">
    <property type="protein sequence ID" value="KAF7682971.1"/>
    <property type="molecule type" value="Genomic_DNA"/>
</dbReference>
<proteinExistence type="predicted"/>
<keyword evidence="2" id="KW-1185">Reference proteome</keyword>